<feature type="transmembrane region" description="Helical" evidence="1">
    <location>
        <begin position="41"/>
        <end position="64"/>
    </location>
</feature>
<evidence type="ECO:0000313" key="2">
    <source>
        <dbReference type="EMBL" id="SQH76497.1"/>
    </source>
</evidence>
<dbReference type="PANTHER" id="PTHR34351">
    <property type="entry name" value="SLR1927 PROTEIN-RELATED"/>
    <property type="match status" value="1"/>
</dbReference>
<sequence>MMNRANATEPTKPWRPSLWWRSWLARRLPPSKQVTLAHKSIFILPTGFGLLWIGLILLLFILGTNYQNNLIIGLSFLLVSLFNTCIIYSYKNLAGLSLSSSPPPQAYAGETLIFPIKLSSKQVQFEVLLSYANNQINVLKVIKEEPQVSLLQFNNLSRGRMFPGRLKIESRYPLGLCRVWSHVDLDNQLIVFANPIESQSELSSLATDDISHTLDRGIHVQGVDEFKGLRQHIPGESLKQVAWKQLAQGRGMLSKEFQQPQGQPLWLTLDNLTSPDIEERISKLTWSIDKLSERGHIFGLVIGQHKIPPADGEGHRIVCQQSIALLPEREEEIK</sequence>
<dbReference type="PANTHER" id="PTHR34351:SF1">
    <property type="entry name" value="SLR1927 PROTEIN"/>
    <property type="match status" value="1"/>
</dbReference>
<gene>
    <name evidence="2" type="ORF">SHEWBE_2534</name>
</gene>
<protein>
    <submittedName>
        <fullName evidence="2">Uncharacterized protein</fullName>
    </submittedName>
</protein>
<name>A0A330M9M0_9GAMM</name>
<evidence type="ECO:0000313" key="3">
    <source>
        <dbReference type="Proteomes" id="UP000250123"/>
    </source>
</evidence>
<dbReference type="EMBL" id="LS483452">
    <property type="protein sequence ID" value="SQH76497.1"/>
    <property type="molecule type" value="Genomic_DNA"/>
</dbReference>
<feature type="transmembrane region" description="Helical" evidence="1">
    <location>
        <begin position="70"/>
        <end position="90"/>
    </location>
</feature>
<organism evidence="2 3">
    <name type="scientific">Shewanella benthica</name>
    <dbReference type="NCBI Taxonomy" id="43661"/>
    <lineage>
        <taxon>Bacteria</taxon>
        <taxon>Pseudomonadati</taxon>
        <taxon>Pseudomonadota</taxon>
        <taxon>Gammaproteobacteria</taxon>
        <taxon>Alteromonadales</taxon>
        <taxon>Shewanellaceae</taxon>
        <taxon>Shewanella</taxon>
    </lineage>
</organism>
<accession>A0A330M9M0</accession>
<proteinExistence type="predicted"/>
<keyword evidence="1" id="KW-1133">Transmembrane helix</keyword>
<keyword evidence="1" id="KW-0472">Membrane</keyword>
<reference evidence="3" key="1">
    <citation type="submission" date="2018-06" db="EMBL/GenBank/DDBJ databases">
        <authorList>
            <person name="Cea G.-C."/>
            <person name="William W."/>
        </authorList>
    </citation>
    <scope>NUCLEOTIDE SEQUENCE [LARGE SCALE GENOMIC DNA]</scope>
    <source>
        <strain evidence="3">DB21MT-2</strain>
    </source>
</reference>
<keyword evidence="1" id="KW-0812">Transmembrane</keyword>
<dbReference type="Proteomes" id="UP000250123">
    <property type="component" value="Chromosome SHEWBE"/>
</dbReference>
<dbReference type="RefSeq" id="WP_112352669.1">
    <property type="nucleotide sequence ID" value="NZ_LS483452.1"/>
</dbReference>
<dbReference type="AlphaFoldDB" id="A0A330M9M0"/>
<dbReference type="OrthoDB" id="5298497at2"/>
<evidence type="ECO:0000256" key="1">
    <source>
        <dbReference type="SAM" id="Phobius"/>
    </source>
</evidence>
<dbReference type="KEGG" id="sbk:SHEWBE_2534"/>